<evidence type="ECO:0000259" key="3">
    <source>
        <dbReference type="Pfam" id="PF20151"/>
    </source>
</evidence>
<gene>
    <name evidence="4" type="ORF">GLOTRDRAFT_135595</name>
</gene>
<evidence type="ECO:0000313" key="5">
    <source>
        <dbReference type="Proteomes" id="UP000030669"/>
    </source>
</evidence>
<dbReference type="HOGENOM" id="CLU_035509_10_2_1"/>
<keyword evidence="2" id="KW-0812">Transmembrane</keyword>
<feature type="region of interest" description="Disordered" evidence="1">
    <location>
        <begin position="280"/>
        <end position="317"/>
    </location>
</feature>
<dbReference type="eggNOG" id="ENOG502T6VP">
    <property type="taxonomic scope" value="Eukaryota"/>
</dbReference>
<accession>S7QND9</accession>
<sequence length="317" mass="35310">MLAGLQACNYSAMSAICFTFWDILITMEDEVREVWRGPWTPLKILCLFLRYYSLFAQLLAAAVTMKVSSGLNLSQHGCEIWVLFQGASSSTLMVLCQFVLTIRVCALYRSNRPLVIILRLFYVAEALTIILLLSLSQPDIKYGTHCVVIEFPLSAIGFGAVPLIFDTTLFALTMAKFYKSIKEGWGRESVIARFMQDGIWAYALPFLVICINTGCMAFLNSALSSVAFAWLIAIPPFAGYRLILNMSHLLRAPRHYDPELDYTDAGILTTVAIPRPLDTDATMDSGSYPMTPTSGSAGRTWSVESASDNWGDRRWVS</sequence>
<dbReference type="OMA" id="MYLIARY"/>
<keyword evidence="5" id="KW-1185">Reference proteome</keyword>
<reference evidence="4 5" key="1">
    <citation type="journal article" date="2012" name="Science">
        <title>The Paleozoic origin of enzymatic lignin decomposition reconstructed from 31 fungal genomes.</title>
        <authorList>
            <person name="Floudas D."/>
            <person name="Binder M."/>
            <person name="Riley R."/>
            <person name="Barry K."/>
            <person name="Blanchette R.A."/>
            <person name="Henrissat B."/>
            <person name="Martinez A.T."/>
            <person name="Otillar R."/>
            <person name="Spatafora J.W."/>
            <person name="Yadav J.S."/>
            <person name="Aerts A."/>
            <person name="Benoit I."/>
            <person name="Boyd A."/>
            <person name="Carlson A."/>
            <person name="Copeland A."/>
            <person name="Coutinho P.M."/>
            <person name="de Vries R.P."/>
            <person name="Ferreira P."/>
            <person name="Findley K."/>
            <person name="Foster B."/>
            <person name="Gaskell J."/>
            <person name="Glotzer D."/>
            <person name="Gorecki P."/>
            <person name="Heitman J."/>
            <person name="Hesse C."/>
            <person name="Hori C."/>
            <person name="Igarashi K."/>
            <person name="Jurgens J.A."/>
            <person name="Kallen N."/>
            <person name="Kersten P."/>
            <person name="Kohler A."/>
            <person name="Kuees U."/>
            <person name="Kumar T.K.A."/>
            <person name="Kuo A."/>
            <person name="LaButti K."/>
            <person name="Larrondo L.F."/>
            <person name="Lindquist E."/>
            <person name="Ling A."/>
            <person name="Lombard V."/>
            <person name="Lucas S."/>
            <person name="Lundell T."/>
            <person name="Martin R."/>
            <person name="McLaughlin D.J."/>
            <person name="Morgenstern I."/>
            <person name="Morin E."/>
            <person name="Murat C."/>
            <person name="Nagy L.G."/>
            <person name="Nolan M."/>
            <person name="Ohm R.A."/>
            <person name="Patyshakuliyeva A."/>
            <person name="Rokas A."/>
            <person name="Ruiz-Duenas F.J."/>
            <person name="Sabat G."/>
            <person name="Salamov A."/>
            <person name="Samejima M."/>
            <person name="Schmutz J."/>
            <person name="Slot J.C."/>
            <person name="St John F."/>
            <person name="Stenlid J."/>
            <person name="Sun H."/>
            <person name="Sun S."/>
            <person name="Syed K."/>
            <person name="Tsang A."/>
            <person name="Wiebenga A."/>
            <person name="Young D."/>
            <person name="Pisabarro A."/>
            <person name="Eastwood D.C."/>
            <person name="Martin F."/>
            <person name="Cullen D."/>
            <person name="Grigoriev I.V."/>
            <person name="Hibbett D.S."/>
        </authorList>
    </citation>
    <scope>NUCLEOTIDE SEQUENCE [LARGE SCALE GENOMIC DNA]</scope>
    <source>
        <strain evidence="4 5">ATCC 11539</strain>
    </source>
</reference>
<dbReference type="InterPro" id="IPR045340">
    <property type="entry name" value="DUF6533"/>
</dbReference>
<dbReference type="EMBL" id="KB469296">
    <property type="protein sequence ID" value="EPQ61023.1"/>
    <property type="molecule type" value="Genomic_DNA"/>
</dbReference>
<feature type="transmembrane region" description="Helical" evidence="2">
    <location>
        <begin position="80"/>
        <end position="102"/>
    </location>
</feature>
<keyword evidence="2" id="KW-1133">Transmembrane helix</keyword>
<feature type="transmembrane region" description="Helical" evidence="2">
    <location>
        <begin position="155"/>
        <end position="178"/>
    </location>
</feature>
<feature type="compositionally biased region" description="Polar residues" evidence="1">
    <location>
        <begin position="282"/>
        <end position="308"/>
    </location>
</feature>
<feature type="domain" description="DUF6533" evidence="3">
    <location>
        <begin position="10"/>
        <end position="54"/>
    </location>
</feature>
<dbReference type="AlphaFoldDB" id="S7QND9"/>
<dbReference type="GeneID" id="19303350"/>
<dbReference type="Pfam" id="PF20151">
    <property type="entry name" value="DUF6533"/>
    <property type="match status" value="1"/>
</dbReference>
<name>S7QND9_GLOTA</name>
<dbReference type="Proteomes" id="UP000030669">
    <property type="component" value="Unassembled WGS sequence"/>
</dbReference>
<feature type="transmembrane region" description="Helical" evidence="2">
    <location>
        <begin position="114"/>
        <end position="135"/>
    </location>
</feature>
<feature type="transmembrane region" description="Helical" evidence="2">
    <location>
        <begin position="42"/>
        <end position="60"/>
    </location>
</feature>
<dbReference type="STRING" id="670483.S7QND9"/>
<evidence type="ECO:0000256" key="1">
    <source>
        <dbReference type="SAM" id="MobiDB-lite"/>
    </source>
</evidence>
<dbReference type="RefSeq" id="XP_007861290.1">
    <property type="nucleotide sequence ID" value="XM_007863099.1"/>
</dbReference>
<evidence type="ECO:0000256" key="2">
    <source>
        <dbReference type="SAM" id="Phobius"/>
    </source>
</evidence>
<feature type="transmembrane region" description="Helical" evidence="2">
    <location>
        <begin position="225"/>
        <end position="244"/>
    </location>
</feature>
<feature type="transmembrane region" description="Helical" evidence="2">
    <location>
        <begin position="199"/>
        <end position="219"/>
    </location>
</feature>
<protein>
    <recommendedName>
        <fullName evidence="3">DUF6533 domain-containing protein</fullName>
    </recommendedName>
</protein>
<evidence type="ECO:0000313" key="4">
    <source>
        <dbReference type="EMBL" id="EPQ61023.1"/>
    </source>
</evidence>
<proteinExistence type="predicted"/>
<dbReference type="OrthoDB" id="3206101at2759"/>
<keyword evidence="2" id="KW-0472">Membrane</keyword>
<dbReference type="KEGG" id="gtr:GLOTRDRAFT_135595"/>
<organism evidence="4 5">
    <name type="scientific">Gloeophyllum trabeum (strain ATCC 11539 / FP-39264 / Madison 617)</name>
    <name type="common">Brown rot fungus</name>
    <dbReference type="NCBI Taxonomy" id="670483"/>
    <lineage>
        <taxon>Eukaryota</taxon>
        <taxon>Fungi</taxon>
        <taxon>Dikarya</taxon>
        <taxon>Basidiomycota</taxon>
        <taxon>Agaricomycotina</taxon>
        <taxon>Agaricomycetes</taxon>
        <taxon>Gloeophyllales</taxon>
        <taxon>Gloeophyllaceae</taxon>
        <taxon>Gloeophyllum</taxon>
    </lineage>
</organism>